<accession>A0A177B338</accession>
<evidence type="ECO:0000313" key="1">
    <source>
        <dbReference type="EMBL" id="OAF68707.1"/>
    </source>
</evidence>
<dbReference type="AlphaFoldDB" id="A0A177B338"/>
<dbReference type="EMBL" id="LWCA01000400">
    <property type="protein sequence ID" value="OAF68707.1"/>
    <property type="molecule type" value="Genomic_DNA"/>
</dbReference>
<sequence>MSKSDSLDINKYLKRIKRNHDKRAERANSFHSNCYVHHNPKLSKFDALYKQRNHRTKKTPKFSKD</sequence>
<comment type="caution">
    <text evidence="1">The sequence shown here is derived from an EMBL/GenBank/DDBJ whole genome shotgun (WGS) entry which is preliminary data.</text>
</comment>
<proteinExistence type="predicted"/>
<evidence type="ECO:0000313" key="2">
    <source>
        <dbReference type="Proteomes" id="UP000078046"/>
    </source>
</evidence>
<keyword evidence="2" id="KW-1185">Reference proteome</keyword>
<protein>
    <submittedName>
        <fullName evidence="1">Uncharacterized protein</fullName>
    </submittedName>
</protein>
<name>A0A177B338_9BILA</name>
<organism evidence="1 2">
    <name type="scientific">Intoshia linei</name>
    <dbReference type="NCBI Taxonomy" id="1819745"/>
    <lineage>
        <taxon>Eukaryota</taxon>
        <taxon>Metazoa</taxon>
        <taxon>Spiralia</taxon>
        <taxon>Lophotrochozoa</taxon>
        <taxon>Mesozoa</taxon>
        <taxon>Orthonectida</taxon>
        <taxon>Rhopaluridae</taxon>
        <taxon>Intoshia</taxon>
    </lineage>
</organism>
<reference evidence="1 2" key="1">
    <citation type="submission" date="2016-04" db="EMBL/GenBank/DDBJ databases">
        <title>The genome of Intoshia linei affirms orthonectids as highly simplified spiralians.</title>
        <authorList>
            <person name="Mikhailov K.V."/>
            <person name="Slusarev G.S."/>
            <person name="Nikitin M.A."/>
            <person name="Logacheva M.D."/>
            <person name="Penin A."/>
            <person name="Aleoshin V."/>
            <person name="Panchin Y.V."/>
        </authorList>
    </citation>
    <scope>NUCLEOTIDE SEQUENCE [LARGE SCALE GENOMIC DNA]</scope>
    <source>
        <strain evidence="1">Intl2013</strain>
        <tissue evidence="1">Whole animal</tissue>
    </source>
</reference>
<dbReference type="Proteomes" id="UP000078046">
    <property type="component" value="Unassembled WGS sequence"/>
</dbReference>
<gene>
    <name evidence="1" type="ORF">A3Q56_03545</name>
</gene>